<comment type="caution">
    <text evidence="1">The sequence shown here is derived from an EMBL/GenBank/DDBJ whole genome shotgun (WGS) entry which is preliminary data.</text>
</comment>
<evidence type="ECO:0000313" key="1">
    <source>
        <dbReference type="EMBL" id="GBM93844.1"/>
    </source>
</evidence>
<dbReference type="EMBL" id="BGPR01003910">
    <property type="protein sequence ID" value="GBM93844.1"/>
    <property type="molecule type" value="Genomic_DNA"/>
</dbReference>
<organism evidence="1 2">
    <name type="scientific">Araneus ventricosus</name>
    <name type="common">Orbweaver spider</name>
    <name type="synonym">Epeira ventricosa</name>
    <dbReference type="NCBI Taxonomy" id="182803"/>
    <lineage>
        <taxon>Eukaryota</taxon>
        <taxon>Metazoa</taxon>
        <taxon>Ecdysozoa</taxon>
        <taxon>Arthropoda</taxon>
        <taxon>Chelicerata</taxon>
        <taxon>Arachnida</taxon>
        <taxon>Araneae</taxon>
        <taxon>Araneomorphae</taxon>
        <taxon>Entelegynae</taxon>
        <taxon>Araneoidea</taxon>
        <taxon>Araneidae</taxon>
        <taxon>Araneus</taxon>
    </lineage>
</organism>
<reference evidence="1 2" key="1">
    <citation type="journal article" date="2019" name="Sci. Rep.">
        <title>Orb-weaving spider Araneus ventricosus genome elucidates the spidroin gene catalogue.</title>
        <authorList>
            <person name="Kono N."/>
            <person name="Nakamura H."/>
            <person name="Ohtoshi R."/>
            <person name="Moran D.A.P."/>
            <person name="Shinohara A."/>
            <person name="Yoshida Y."/>
            <person name="Fujiwara M."/>
            <person name="Mori M."/>
            <person name="Tomita M."/>
            <person name="Arakawa K."/>
        </authorList>
    </citation>
    <scope>NUCLEOTIDE SEQUENCE [LARGE SCALE GENOMIC DNA]</scope>
</reference>
<proteinExistence type="predicted"/>
<dbReference type="Proteomes" id="UP000499080">
    <property type="component" value="Unassembled WGS sequence"/>
</dbReference>
<name>A0A4Y2JV43_ARAVE</name>
<gene>
    <name evidence="1" type="ORF">AVEN_193929_1</name>
</gene>
<accession>A0A4Y2JV43</accession>
<keyword evidence="2" id="KW-1185">Reference proteome</keyword>
<protein>
    <submittedName>
        <fullName evidence="1">Uncharacterized protein</fullName>
    </submittedName>
</protein>
<sequence>MGPCDDLPAKPELFHWGRTIHAWREPVTQLCRDNVNSAIKEHGITCRVTSAAFGVNAPCACALNCVVWKSTDHALALHHKIAFVQVPKGLKESKHA</sequence>
<dbReference type="AlphaFoldDB" id="A0A4Y2JV43"/>
<evidence type="ECO:0000313" key="2">
    <source>
        <dbReference type="Proteomes" id="UP000499080"/>
    </source>
</evidence>